<proteinExistence type="predicted"/>
<organism evidence="1">
    <name type="scientific">Dulem virus 122</name>
    <dbReference type="NCBI Taxonomy" id="3145599"/>
    <lineage>
        <taxon>Viruses</taxon>
        <taxon>Monodnaviria</taxon>
        <taxon>Sangervirae</taxon>
        <taxon>Phixviricota</taxon>
        <taxon>Malgrandaviricetes</taxon>
        <taxon>Petitvirales</taxon>
        <taxon>Microviridae</taxon>
        <taxon>Microvirus</taxon>
    </lineage>
</organism>
<evidence type="ECO:0000313" key="1">
    <source>
        <dbReference type="EMBL" id="XCD04146.1"/>
    </source>
</evidence>
<name>A0AAU8AX38_9VIRU</name>
<dbReference type="EMBL" id="PP511430">
    <property type="protein sequence ID" value="XCD04146.1"/>
    <property type="molecule type" value="Genomic_DNA"/>
</dbReference>
<reference evidence="1" key="1">
    <citation type="submission" date="2024-03" db="EMBL/GenBank/DDBJ databases">
        <title>Diverse circular DNA viruses in blood, oral, and fecal samples of captive lemurs.</title>
        <authorList>
            <person name="Paietta E.N."/>
            <person name="Kraberger S."/>
            <person name="Lund M.C."/>
            <person name="Custer J.M."/>
            <person name="Vargas K.M."/>
            <person name="Ehmke E.E."/>
            <person name="Yoder A.D."/>
            <person name="Varsani A."/>
        </authorList>
    </citation>
    <scope>NUCLEOTIDE SEQUENCE</scope>
    <source>
        <strain evidence="1">Duke_21_96</strain>
    </source>
</reference>
<protein>
    <submittedName>
        <fullName evidence="1">Uncharacterized protein</fullName>
    </submittedName>
</protein>
<accession>A0AAU8AX38</accession>
<sequence length="51" mass="5813">MKLNTVYEIVLNGEVVYSCMTKPEANRCFDMLCKLFPGIPISLNGKFKEVK</sequence>